<comment type="subcellular location">
    <subcellularLocation>
        <location evidence="1 11">Cytoplasm</location>
    </subcellularLocation>
</comment>
<keyword evidence="6 11" id="KW-0547">Nucleotide-binding</keyword>
<dbReference type="SUPFAM" id="SSF109604">
    <property type="entry name" value="HD-domain/PDEase-like"/>
    <property type="match status" value="1"/>
</dbReference>
<dbReference type="EMBL" id="BBIO01000006">
    <property type="protein sequence ID" value="GAK45064.1"/>
    <property type="molecule type" value="Genomic_DNA"/>
</dbReference>
<keyword evidence="7 11" id="KW-0067">ATP-binding</keyword>
<evidence type="ECO:0000313" key="15">
    <source>
        <dbReference type="Proteomes" id="UP000028702"/>
    </source>
</evidence>
<evidence type="ECO:0000256" key="5">
    <source>
        <dbReference type="ARBA" id="ARBA00022598"/>
    </source>
</evidence>
<dbReference type="PROSITE" id="PS50861">
    <property type="entry name" value="AA_TRNA_LIGASE_II_GLYAB"/>
    <property type="match status" value="1"/>
</dbReference>
<dbReference type="eggNOG" id="COG0751">
    <property type="taxonomic scope" value="Bacteria"/>
</dbReference>
<evidence type="ECO:0000256" key="1">
    <source>
        <dbReference type="ARBA" id="ARBA00004496"/>
    </source>
</evidence>
<keyword evidence="8 11" id="KW-0648">Protein biosynthesis</keyword>
<dbReference type="PANTHER" id="PTHR30075:SF2">
    <property type="entry name" value="GLYCINE--TRNA LIGASE, CHLOROPLASTIC_MITOCHONDRIAL 2"/>
    <property type="match status" value="1"/>
</dbReference>
<dbReference type="GO" id="GO:0006426">
    <property type="term" value="P:glycyl-tRNA aminoacylation"/>
    <property type="evidence" value="ECO:0007669"/>
    <property type="project" value="UniProtKB-UniRule"/>
</dbReference>
<evidence type="ECO:0000256" key="4">
    <source>
        <dbReference type="ARBA" id="ARBA00022490"/>
    </source>
</evidence>
<comment type="caution">
    <text evidence="14">The sequence shown here is derived from an EMBL/GenBank/DDBJ whole genome shotgun (WGS) entry which is preliminary data.</text>
</comment>
<dbReference type="NCBIfam" id="TIGR00211">
    <property type="entry name" value="glyS"/>
    <property type="match status" value="1"/>
</dbReference>
<evidence type="ECO:0000256" key="12">
    <source>
        <dbReference type="SAM" id="MobiDB-lite"/>
    </source>
</evidence>
<dbReference type="PANTHER" id="PTHR30075">
    <property type="entry name" value="GLYCYL-TRNA SYNTHETASE"/>
    <property type="match status" value="1"/>
</dbReference>
<evidence type="ECO:0000256" key="8">
    <source>
        <dbReference type="ARBA" id="ARBA00022917"/>
    </source>
</evidence>
<reference evidence="14 15" key="1">
    <citation type="submission" date="2014-07" db="EMBL/GenBank/DDBJ databases">
        <title>Tepidicaulis marinum gen. nov., sp. nov., a novel marine bacterium denitrifying nitrate to nitrous oxide strictly under microaerobic conditions.</title>
        <authorList>
            <person name="Takeuchi M."/>
            <person name="Yamagishi T."/>
            <person name="Kamagata Y."/>
            <person name="Oshima K."/>
            <person name="Hattori M."/>
            <person name="Katayama T."/>
            <person name="Hanada S."/>
            <person name="Tamaki H."/>
            <person name="Marumo K."/>
            <person name="Maeda H."/>
            <person name="Nedachi M."/>
            <person name="Iwasaki W."/>
            <person name="Suwa Y."/>
            <person name="Sakata S."/>
        </authorList>
    </citation>
    <scope>NUCLEOTIDE SEQUENCE [LARGE SCALE GENOMIC DNA]</scope>
    <source>
        <strain evidence="14 15">MA2</strain>
    </source>
</reference>
<name>A0A081BAJ6_9HYPH</name>
<feature type="compositionally biased region" description="Basic and acidic residues" evidence="12">
    <location>
        <begin position="63"/>
        <end position="72"/>
    </location>
</feature>
<comment type="catalytic activity">
    <reaction evidence="10 11">
        <text>tRNA(Gly) + glycine + ATP = glycyl-tRNA(Gly) + AMP + diphosphate</text>
        <dbReference type="Rhea" id="RHEA:16013"/>
        <dbReference type="Rhea" id="RHEA-COMP:9664"/>
        <dbReference type="Rhea" id="RHEA-COMP:9683"/>
        <dbReference type="ChEBI" id="CHEBI:30616"/>
        <dbReference type="ChEBI" id="CHEBI:33019"/>
        <dbReference type="ChEBI" id="CHEBI:57305"/>
        <dbReference type="ChEBI" id="CHEBI:78442"/>
        <dbReference type="ChEBI" id="CHEBI:78522"/>
        <dbReference type="ChEBI" id="CHEBI:456215"/>
        <dbReference type="EC" id="6.1.1.14"/>
    </reaction>
</comment>
<dbReference type="RefSeq" id="WP_045445365.1">
    <property type="nucleotide sequence ID" value="NZ_BBIO01000006.1"/>
</dbReference>
<proteinExistence type="inferred from homology"/>
<evidence type="ECO:0000256" key="6">
    <source>
        <dbReference type="ARBA" id="ARBA00022741"/>
    </source>
</evidence>
<evidence type="ECO:0000256" key="9">
    <source>
        <dbReference type="ARBA" id="ARBA00023146"/>
    </source>
</evidence>
<keyword evidence="4 11" id="KW-0963">Cytoplasm</keyword>
<evidence type="ECO:0000256" key="11">
    <source>
        <dbReference type="HAMAP-Rule" id="MF_00255"/>
    </source>
</evidence>
<evidence type="ECO:0000313" key="14">
    <source>
        <dbReference type="EMBL" id="GAK45064.1"/>
    </source>
</evidence>
<feature type="domain" description="DALR anticodon binding" evidence="13">
    <location>
        <begin position="583"/>
        <end position="680"/>
    </location>
</feature>
<evidence type="ECO:0000259" key="13">
    <source>
        <dbReference type="Pfam" id="PF05746"/>
    </source>
</evidence>
<keyword evidence="5 11" id="KW-0436">Ligase</keyword>
<dbReference type="GO" id="GO:0004814">
    <property type="term" value="F:arginine-tRNA ligase activity"/>
    <property type="evidence" value="ECO:0007669"/>
    <property type="project" value="InterPro"/>
</dbReference>
<dbReference type="InterPro" id="IPR006194">
    <property type="entry name" value="Gly-tRNA-synth_heterodimer"/>
</dbReference>
<dbReference type="Pfam" id="PF05746">
    <property type="entry name" value="DALR_1"/>
    <property type="match status" value="1"/>
</dbReference>
<gene>
    <name evidence="11" type="primary">glyS</name>
    <name evidence="14" type="ORF">M2A_1563</name>
</gene>
<evidence type="ECO:0000256" key="7">
    <source>
        <dbReference type="ARBA" id="ARBA00022840"/>
    </source>
</evidence>
<comment type="similarity">
    <text evidence="2 11">Belongs to the class-II aminoacyl-tRNA synthetase family.</text>
</comment>
<feature type="region of interest" description="Disordered" evidence="12">
    <location>
        <begin position="57"/>
        <end position="77"/>
    </location>
</feature>
<keyword evidence="9 11" id="KW-0030">Aminoacyl-tRNA synthetase</keyword>
<evidence type="ECO:0000256" key="10">
    <source>
        <dbReference type="ARBA" id="ARBA00047937"/>
    </source>
</evidence>
<dbReference type="EC" id="6.1.1.14" evidence="11"/>
<sequence length="694" mass="76095">MPDLLLELFSEEIPARMQEKASGDLKKLVTDALAENDVFGEAAVAFATPRRLTLSITGLPAEQPDRREERKGPRVGAPEKALEGFLNSVGLSLDECETRSDKKGEYYVAVIEKRGQPLPGLIGDIVPQIIRTFPWPKSMRWGEGSLRWVRPLHSILCTFDGEVVPFEVDGIKAGDTTYGHRFMGPAPIKVKRFEDYEKKLHDAKVMLDPALRARTIWEDAKNLAHAQNLELVEDEALLREVAGLVEWPVVLMGKIDERFMDVPGEVLSLSMRENQKYFTLKSADGKMAPRFILASNLIAEDGGAAIVNGNERVLRARFADAEFLWQEDKKKSLEKDFLPKLKDVVFHAKLGTVGEKAVRVSKLAGELSAFIPGCDKAKAEKAGLLAKADLVSGMVYEFPELQGQMGRYYALAQGLDAGIADAIAEHYRPAGPADDLPEGPVAQAVALADKLDTLVGFWGIDEKPTGSKDPYALRRAALGIVRVLLERHLRMPLRETAFANAMTIFTHSGFDWRGKGPAAAKDLLSFFADRLKVHLREQGARHDLVDAVFALEGQDDLVLIVKRVEALGEFLKTDDGANLLAGFKRAVNILKAEEKKDGRSFDGAVDAGLLKAPEEQALHAALESARSEAARATEAEDFANAMSALAKLRAPVDAFFDKVTVNAPEAEIRENRLNLLSGIRAATGAVADFSRIEG</sequence>
<protein>
    <recommendedName>
        <fullName evidence="11">Glycine--tRNA ligase beta subunit</fullName>
        <ecNumber evidence="11">6.1.1.14</ecNumber>
    </recommendedName>
    <alternativeName>
        <fullName evidence="11">Glycyl-tRNA synthetase beta subunit</fullName>
        <shortName evidence="11">GlyRS</shortName>
    </alternativeName>
</protein>
<organism evidence="14 15">
    <name type="scientific">Tepidicaulis marinus</name>
    <dbReference type="NCBI Taxonomy" id="1333998"/>
    <lineage>
        <taxon>Bacteria</taxon>
        <taxon>Pseudomonadati</taxon>
        <taxon>Pseudomonadota</taxon>
        <taxon>Alphaproteobacteria</taxon>
        <taxon>Hyphomicrobiales</taxon>
        <taxon>Parvibaculaceae</taxon>
        <taxon>Tepidicaulis</taxon>
    </lineage>
</organism>
<comment type="subunit">
    <text evidence="3 11">Tetramer of two alpha and two beta subunits.</text>
</comment>
<dbReference type="PRINTS" id="PR01045">
    <property type="entry name" value="TRNASYNTHGB"/>
</dbReference>
<dbReference type="InterPro" id="IPR008909">
    <property type="entry name" value="DALR_anticod-bd"/>
</dbReference>
<keyword evidence="15" id="KW-1185">Reference proteome</keyword>
<dbReference type="AlphaFoldDB" id="A0A081BAJ6"/>
<dbReference type="GO" id="GO:0004820">
    <property type="term" value="F:glycine-tRNA ligase activity"/>
    <property type="evidence" value="ECO:0007669"/>
    <property type="project" value="UniProtKB-UniRule"/>
</dbReference>
<dbReference type="HAMAP" id="MF_00255">
    <property type="entry name" value="Gly_tRNA_synth_beta"/>
    <property type="match status" value="1"/>
</dbReference>
<dbReference type="InterPro" id="IPR015944">
    <property type="entry name" value="Gly-tRNA-synth_bsu"/>
</dbReference>
<accession>A0A081BAJ6</accession>
<dbReference type="GO" id="GO:0006420">
    <property type="term" value="P:arginyl-tRNA aminoacylation"/>
    <property type="evidence" value="ECO:0007669"/>
    <property type="project" value="InterPro"/>
</dbReference>
<evidence type="ECO:0000256" key="2">
    <source>
        <dbReference type="ARBA" id="ARBA00008226"/>
    </source>
</evidence>
<dbReference type="Proteomes" id="UP000028702">
    <property type="component" value="Unassembled WGS sequence"/>
</dbReference>
<evidence type="ECO:0000256" key="3">
    <source>
        <dbReference type="ARBA" id="ARBA00011209"/>
    </source>
</evidence>
<dbReference type="Pfam" id="PF02092">
    <property type="entry name" value="tRNA_synt_2f"/>
    <property type="match status" value="1"/>
</dbReference>
<dbReference type="GO" id="GO:0005524">
    <property type="term" value="F:ATP binding"/>
    <property type="evidence" value="ECO:0007669"/>
    <property type="project" value="UniProtKB-UniRule"/>
</dbReference>
<dbReference type="GO" id="GO:0005829">
    <property type="term" value="C:cytosol"/>
    <property type="evidence" value="ECO:0007669"/>
    <property type="project" value="TreeGrafter"/>
</dbReference>
<dbReference type="STRING" id="1333998.M2A_1563"/>